<evidence type="ECO:0000313" key="3">
    <source>
        <dbReference type="Proteomes" id="UP001162972"/>
    </source>
</evidence>
<gene>
    <name evidence="2" type="ORF">OIU84_003835</name>
</gene>
<accession>A0AAD6P3G3</accession>
<keyword evidence="3" id="KW-1185">Reference proteome</keyword>
<evidence type="ECO:0000313" key="2">
    <source>
        <dbReference type="EMBL" id="KAJ6414895.1"/>
    </source>
</evidence>
<dbReference type="EMBL" id="JAPFFJ010000012">
    <property type="protein sequence ID" value="KAJ6414895.1"/>
    <property type="molecule type" value="Genomic_DNA"/>
</dbReference>
<comment type="caution">
    <text evidence="2">The sequence shown here is derived from an EMBL/GenBank/DDBJ whole genome shotgun (WGS) entry which is preliminary data.</text>
</comment>
<feature type="region of interest" description="Disordered" evidence="1">
    <location>
        <begin position="161"/>
        <end position="226"/>
    </location>
</feature>
<dbReference type="AlphaFoldDB" id="A0AAD6P3G3"/>
<sequence>MNPVFGPWFGYIHLHRVFSLLVEQRGTRTGTVACHMTASKRPDGSSSRKPPNMYIYTCLSEGGGIFLRCCKILFATARRCVNVDRDGSCRGKRDAPDYFKAEHPMSDLNQSDGEVSRSNRKIIICFGQKHLIKDSRAFLFISAEHDSLSLLTEGNYSNELGDRSDAEGHGTLFNIDPVPGQHQSSQLADGANTIPPGTSIDAAAAPKRMRKRKSGSSDGAKQKEKVKIQKNELASLEADIIFMKDQYARKLKYYKRKRANVDALKKKNNEMTDKITELCMEVVSSITLVTTYLCLLSPAFVSSIH</sequence>
<reference evidence="2 3" key="1">
    <citation type="journal article" date="2023" name="Int. J. Mol. Sci.">
        <title>De Novo Assembly and Annotation of 11 Diverse Shrub Willow (Salix) Genomes Reveals Novel Gene Organization in Sex-Linked Regions.</title>
        <authorList>
            <person name="Hyden B."/>
            <person name="Feng K."/>
            <person name="Yates T.B."/>
            <person name="Jawdy S."/>
            <person name="Cereghino C."/>
            <person name="Smart L.B."/>
            <person name="Muchero W."/>
        </authorList>
    </citation>
    <scope>NUCLEOTIDE SEQUENCE [LARGE SCALE GENOMIC DNA]</scope>
    <source>
        <tissue evidence="2">Shoot tip</tissue>
    </source>
</reference>
<organism evidence="2 3">
    <name type="scientific">Salix udensis</name>
    <dbReference type="NCBI Taxonomy" id="889485"/>
    <lineage>
        <taxon>Eukaryota</taxon>
        <taxon>Viridiplantae</taxon>
        <taxon>Streptophyta</taxon>
        <taxon>Embryophyta</taxon>
        <taxon>Tracheophyta</taxon>
        <taxon>Spermatophyta</taxon>
        <taxon>Magnoliopsida</taxon>
        <taxon>eudicotyledons</taxon>
        <taxon>Gunneridae</taxon>
        <taxon>Pentapetalae</taxon>
        <taxon>rosids</taxon>
        <taxon>fabids</taxon>
        <taxon>Malpighiales</taxon>
        <taxon>Salicaceae</taxon>
        <taxon>Saliceae</taxon>
        <taxon>Salix</taxon>
    </lineage>
</organism>
<proteinExistence type="predicted"/>
<protein>
    <submittedName>
        <fullName evidence="2">Uncharacterized protein</fullName>
    </submittedName>
</protein>
<name>A0AAD6P3G3_9ROSI</name>
<evidence type="ECO:0000256" key="1">
    <source>
        <dbReference type="SAM" id="MobiDB-lite"/>
    </source>
</evidence>
<dbReference type="Proteomes" id="UP001162972">
    <property type="component" value="Chromosome 3"/>
</dbReference>